<dbReference type="GO" id="GO:0016740">
    <property type="term" value="F:transferase activity"/>
    <property type="evidence" value="ECO:0007669"/>
    <property type="project" value="UniProtKB-KW"/>
</dbReference>
<dbReference type="InterPro" id="IPR003362">
    <property type="entry name" value="Bact_transf"/>
</dbReference>
<evidence type="ECO:0000256" key="7">
    <source>
        <dbReference type="SAM" id="Phobius"/>
    </source>
</evidence>
<dbReference type="PANTHER" id="PTHR30576:SF21">
    <property type="entry name" value="UDP-GLUCOSE:UNDECAPRENYL-PHOSPHATE GLUCOSE-1-PHOSPHATE TRANSFERASE"/>
    <property type="match status" value="1"/>
</dbReference>
<keyword evidence="5 7" id="KW-1133">Transmembrane helix</keyword>
<evidence type="ECO:0000256" key="6">
    <source>
        <dbReference type="ARBA" id="ARBA00023136"/>
    </source>
</evidence>
<evidence type="ECO:0000313" key="9">
    <source>
        <dbReference type="EMBL" id="GGY82376.1"/>
    </source>
</evidence>
<keyword evidence="6 7" id="KW-0472">Membrane</keyword>
<reference evidence="10" key="1">
    <citation type="journal article" date="2019" name="Int. J. Syst. Evol. Microbiol.">
        <title>The Global Catalogue of Microorganisms (GCM) 10K type strain sequencing project: providing services to taxonomists for standard genome sequencing and annotation.</title>
        <authorList>
            <consortium name="The Broad Institute Genomics Platform"/>
            <consortium name="The Broad Institute Genome Sequencing Center for Infectious Disease"/>
            <person name="Wu L."/>
            <person name="Ma J."/>
        </authorList>
    </citation>
    <scope>NUCLEOTIDE SEQUENCE [LARGE SCALE GENOMIC DNA]</scope>
    <source>
        <strain evidence="10">KCTC 32239</strain>
    </source>
</reference>
<keyword evidence="4 7" id="KW-0812">Transmembrane</keyword>
<feature type="transmembrane region" description="Helical" evidence="7">
    <location>
        <begin position="122"/>
        <end position="145"/>
    </location>
</feature>
<keyword evidence="10" id="KW-1185">Reference proteome</keyword>
<organism evidence="9 10">
    <name type="scientific">Cellvibrio zantedeschiae</name>
    <dbReference type="NCBI Taxonomy" id="1237077"/>
    <lineage>
        <taxon>Bacteria</taxon>
        <taxon>Pseudomonadati</taxon>
        <taxon>Pseudomonadota</taxon>
        <taxon>Gammaproteobacteria</taxon>
        <taxon>Cellvibrionales</taxon>
        <taxon>Cellvibrionaceae</taxon>
        <taxon>Cellvibrio</taxon>
    </lineage>
</organism>
<comment type="similarity">
    <text evidence="2">Belongs to the bacterial sugar transferase family.</text>
</comment>
<proteinExistence type="inferred from homology"/>
<evidence type="ECO:0000256" key="2">
    <source>
        <dbReference type="ARBA" id="ARBA00006464"/>
    </source>
</evidence>
<dbReference type="PANTHER" id="PTHR30576">
    <property type="entry name" value="COLANIC BIOSYNTHESIS UDP-GLUCOSE LIPID CARRIER TRANSFERASE"/>
    <property type="match status" value="1"/>
</dbReference>
<evidence type="ECO:0000256" key="3">
    <source>
        <dbReference type="ARBA" id="ARBA00022679"/>
    </source>
</evidence>
<dbReference type="InterPro" id="IPR017475">
    <property type="entry name" value="EPS_sugar_tfrase"/>
</dbReference>
<dbReference type="NCBIfam" id="TIGR03013">
    <property type="entry name" value="EpsB_2"/>
    <property type="match status" value="1"/>
</dbReference>
<feature type="domain" description="Bacterial sugar transferase" evidence="8">
    <location>
        <begin position="289"/>
        <end position="471"/>
    </location>
</feature>
<comment type="caution">
    <text evidence="9">The sequence shown here is derived from an EMBL/GenBank/DDBJ whole genome shotgun (WGS) entry which is preliminary data.</text>
</comment>
<evidence type="ECO:0000256" key="4">
    <source>
        <dbReference type="ARBA" id="ARBA00022692"/>
    </source>
</evidence>
<evidence type="ECO:0000259" key="8">
    <source>
        <dbReference type="Pfam" id="PF02397"/>
    </source>
</evidence>
<protein>
    <submittedName>
        <fullName evidence="9">Sugar transferase</fullName>
    </submittedName>
</protein>
<evidence type="ECO:0000313" key="10">
    <source>
        <dbReference type="Proteomes" id="UP000619761"/>
    </source>
</evidence>
<feature type="transmembrane region" description="Helical" evidence="7">
    <location>
        <begin position="62"/>
        <end position="83"/>
    </location>
</feature>
<dbReference type="InterPro" id="IPR017464">
    <property type="entry name" value="Sugar_tfrase_EpsB_2"/>
</dbReference>
<dbReference type="NCBIfam" id="TIGR03025">
    <property type="entry name" value="EPS_sugtrans"/>
    <property type="match status" value="1"/>
</dbReference>
<evidence type="ECO:0000256" key="5">
    <source>
        <dbReference type="ARBA" id="ARBA00022989"/>
    </source>
</evidence>
<gene>
    <name evidence="9" type="ORF">GCM10011613_28930</name>
</gene>
<sequence>MKDPDLSYIRLNKHYVHLPYLFLGIAEAILLVLAAWFALSFIESMADPEKVFALTEFDWPPFAIFSFVLSCCTLSMGVYLAMVREGFRSMVLRTIVSFFFLGSLSLYLLALLLPHNFIHQGFIFWSVITGSMFVIIARVFFMMVVDTAKLKRRVVIYGAGNRAKKLLEDLAPEIDVVGVQVVGCIPNANEHVQVSEATTLPYPSDWLSFVRNSQISEIVVSPDERRRVQGDSAFPLNDFLDCKLAGVPSCDALSFCERELGKIDITLLQPSWMLYSDGFKYSKRRLMAKRLFDLILASAFFAVLWPFMLLTAIAVKLESPGPVLYHQVRVGLNGRHFRIYKFRSMRQDAEKHGAMWAQKNDSRVTKVGAFIRNTRLDELPQLYNVLAGSMSFVGPRPERPEFVTDLAQQIPFYDTRHKVKPGLMGWAQLKYPYGASVEDAKNKLQYDLYYTKNHSFLMDMLIMIQTVEIILLGKGVH</sequence>
<dbReference type="Pfam" id="PF02397">
    <property type="entry name" value="Bac_transf"/>
    <property type="match status" value="1"/>
</dbReference>
<dbReference type="Pfam" id="PF13727">
    <property type="entry name" value="CoA_binding_3"/>
    <property type="match status" value="1"/>
</dbReference>
<dbReference type="Proteomes" id="UP000619761">
    <property type="component" value="Unassembled WGS sequence"/>
</dbReference>
<feature type="transmembrane region" description="Helical" evidence="7">
    <location>
        <begin position="90"/>
        <end position="110"/>
    </location>
</feature>
<feature type="transmembrane region" description="Helical" evidence="7">
    <location>
        <begin position="291"/>
        <end position="315"/>
    </location>
</feature>
<keyword evidence="3 9" id="KW-0808">Transferase</keyword>
<feature type="transmembrane region" description="Helical" evidence="7">
    <location>
        <begin position="20"/>
        <end position="42"/>
    </location>
</feature>
<name>A0ABQ3B8G9_9GAMM</name>
<dbReference type="EMBL" id="BMYZ01000003">
    <property type="protein sequence ID" value="GGY82376.1"/>
    <property type="molecule type" value="Genomic_DNA"/>
</dbReference>
<accession>A0ABQ3B8G9</accession>
<evidence type="ECO:0000256" key="1">
    <source>
        <dbReference type="ARBA" id="ARBA00004141"/>
    </source>
</evidence>
<comment type="subcellular location">
    <subcellularLocation>
        <location evidence="1">Membrane</location>
        <topology evidence="1">Multi-pass membrane protein</topology>
    </subcellularLocation>
</comment>